<evidence type="ECO:0000259" key="9">
    <source>
        <dbReference type="PROSITE" id="PS51211"/>
    </source>
</evidence>
<feature type="signal peptide" evidence="8">
    <location>
        <begin position="1"/>
        <end position="18"/>
    </location>
</feature>
<dbReference type="InterPro" id="IPR015819">
    <property type="entry name" value="Lipid_transp_b-sht_shell"/>
</dbReference>
<comment type="subcellular location">
    <subcellularLocation>
        <location evidence="1">Secreted</location>
    </subcellularLocation>
</comment>
<feature type="domain" description="Vitellogenin" evidence="9">
    <location>
        <begin position="37"/>
        <end position="654"/>
    </location>
</feature>
<dbReference type="SUPFAM" id="SSF48431">
    <property type="entry name" value="Lipovitellin-phosvitin complex, superhelical domain"/>
    <property type="match status" value="1"/>
</dbReference>
<dbReference type="InterPro" id="IPR015255">
    <property type="entry name" value="Vitellinogen_open_b-sht"/>
</dbReference>
<keyword evidence="3" id="KW-0964">Secreted</keyword>
<dbReference type="PANTHER" id="PTHR13769:SF5">
    <property type="entry name" value="APOLIPOPROTEIN B-100-RELATED"/>
    <property type="match status" value="1"/>
</dbReference>
<evidence type="ECO:0000256" key="1">
    <source>
        <dbReference type="ARBA" id="ARBA00004613"/>
    </source>
</evidence>
<dbReference type="InterPro" id="IPR011030">
    <property type="entry name" value="Lipovitellin_superhlx_dom"/>
</dbReference>
<feature type="chain" id="PRO_5021378477" description="Vitellogenin domain-containing protein" evidence="8">
    <location>
        <begin position="19"/>
        <end position="2725"/>
    </location>
</feature>
<proteinExistence type="predicted"/>
<dbReference type="Gene3D" id="1.25.10.20">
    <property type="entry name" value="Vitellinogen, superhelical"/>
    <property type="match status" value="1"/>
</dbReference>
<keyword evidence="5" id="KW-0445">Lipid transport</keyword>
<dbReference type="InterPro" id="IPR052418">
    <property type="entry name" value="Apolipoprotein_B"/>
</dbReference>
<dbReference type="GO" id="GO:0042632">
    <property type="term" value="P:cholesterol homeostasis"/>
    <property type="evidence" value="ECO:0007669"/>
    <property type="project" value="TreeGrafter"/>
</dbReference>
<evidence type="ECO:0000256" key="3">
    <source>
        <dbReference type="ARBA" id="ARBA00022525"/>
    </source>
</evidence>
<keyword evidence="11" id="KW-1185">Reference proteome</keyword>
<keyword evidence="4 8" id="KW-0732">Signal</keyword>
<dbReference type="GO" id="GO:0050750">
    <property type="term" value="F:low-density lipoprotein particle receptor binding"/>
    <property type="evidence" value="ECO:0007669"/>
    <property type="project" value="TreeGrafter"/>
</dbReference>
<dbReference type="Gene3D" id="2.30.230.10">
    <property type="entry name" value="Lipovitellin, beta-sheet shell regions, chain A"/>
    <property type="match status" value="1"/>
</dbReference>
<dbReference type="InterPro" id="IPR015816">
    <property type="entry name" value="Vitellinogen_b-sht_N"/>
</dbReference>
<dbReference type="GO" id="GO:0008203">
    <property type="term" value="P:cholesterol metabolic process"/>
    <property type="evidence" value="ECO:0007669"/>
    <property type="project" value="UniProtKB-KW"/>
</dbReference>
<dbReference type="GO" id="GO:0034361">
    <property type="term" value="C:very-low-density lipoprotein particle"/>
    <property type="evidence" value="ECO:0007669"/>
    <property type="project" value="UniProtKB-KW"/>
</dbReference>
<evidence type="ECO:0000313" key="10">
    <source>
        <dbReference type="EMBL" id="TNM94856.1"/>
    </source>
</evidence>
<comment type="caution">
    <text evidence="10">The sequence shown here is derived from an EMBL/GenBank/DDBJ whole genome shotgun (WGS) entry which is preliminary data.</text>
</comment>
<dbReference type="InterPro" id="IPR001747">
    <property type="entry name" value="Vitellogenin_N"/>
</dbReference>
<dbReference type="SUPFAM" id="SSF56968">
    <property type="entry name" value="Lipovitellin-phosvitin complex, beta-sheet shell regions"/>
    <property type="match status" value="2"/>
</dbReference>
<dbReference type="GO" id="GO:0005737">
    <property type="term" value="C:cytoplasm"/>
    <property type="evidence" value="ECO:0007669"/>
    <property type="project" value="UniProtKB-SubCell"/>
</dbReference>
<dbReference type="SMART" id="SM01169">
    <property type="entry name" value="DUF1943"/>
    <property type="match status" value="1"/>
</dbReference>
<dbReference type="GO" id="GO:0034359">
    <property type="term" value="C:mature chylomicron"/>
    <property type="evidence" value="ECO:0007669"/>
    <property type="project" value="TreeGrafter"/>
</dbReference>
<keyword evidence="6" id="KW-0325">Glycoprotein</keyword>
<evidence type="ECO:0000256" key="4">
    <source>
        <dbReference type="ARBA" id="ARBA00022729"/>
    </source>
</evidence>
<name>A0A4Z2BTE4_9TELE</name>
<evidence type="ECO:0000313" key="11">
    <source>
        <dbReference type="Proteomes" id="UP000516260"/>
    </source>
</evidence>
<dbReference type="Pfam" id="PF09172">
    <property type="entry name" value="Vit_open_b-sht"/>
    <property type="match status" value="1"/>
</dbReference>
<dbReference type="EMBL" id="SWLE01000011">
    <property type="protein sequence ID" value="TNM94856.1"/>
    <property type="molecule type" value="Genomic_DNA"/>
</dbReference>
<dbReference type="GO" id="GO:0008201">
    <property type="term" value="F:heparin binding"/>
    <property type="evidence" value="ECO:0007669"/>
    <property type="project" value="UniProtKB-KW"/>
</dbReference>
<dbReference type="GO" id="GO:0042953">
    <property type="term" value="P:lipoprotein transport"/>
    <property type="evidence" value="ECO:0007669"/>
    <property type="project" value="TreeGrafter"/>
</dbReference>
<dbReference type="GO" id="GO:0030301">
    <property type="term" value="P:cholesterol transport"/>
    <property type="evidence" value="ECO:0007669"/>
    <property type="project" value="TreeGrafter"/>
</dbReference>
<organism evidence="10 11">
    <name type="scientific">Takifugu bimaculatus</name>
    <dbReference type="NCBI Taxonomy" id="433685"/>
    <lineage>
        <taxon>Eukaryota</taxon>
        <taxon>Metazoa</taxon>
        <taxon>Chordata</taxon>
        <taxon>Craniata</taxon>
        <taxon>Vertebrata</taxon>
        <taxon>Euteleostomi</taxon>
        <taxon>Actinopterygii</taxon>
        <taxon>Neopterygii</taxon>
        <taxon>Teleostei</taxon>
        <taxon>Neoteleostei</taxon>
        <taxon>Acanthomorphata</taxon>
        <taxon>Eupercaria</taxon>
        <taxon>Tetraodontiformes</taxon>
        <taxon>Tetradontoidea</taxon>
        <taxon>Tetraodontidae</taxon>
        <taxon>Takifugu</taxon>
    </lineage>
</organism>
<dbReference type="GO" id="GO:0006642">
    <property type="term" value="P:triglyceride mobilization"/>
    <property type="evidence" value="ECO:0007669"/>
    <property type="project" value="TreeGrafter"/>
</dbReference>
<dbReference type="Proteomes" id="UP000516260">
    <property type="component" value="Chromosome 19"/>
</dbReference>
<gene>
    <name evidence="10" type="ORF">fugu_017615</name>
</gene>
<dbReference type="PROSITE" id="PS51211">
    <property type="entry name" value="VITELLOGENIN"/>
    <property type="match status" value="1"/>
</dbReference>
<reference evidence="10 11" key="1">
    <citation type="submission" date="2019-04" db="EMBL/GenBank/DDBJ databases">
        <title>The sequence and de novo assembly of Takifugu bimaculatus genome using PacBio and Hi-C technologies.</title>
        <authorList>
            <person name="Xu P."/>
            <person name="Liu B."/>
            <person name="Zhou Z."/>
        </authorList>
    </citation>
    <scope>NUCLEOTIDE SEQUENCE [LARGE SCALE GENOMIC DNA]</scope>
    <source>
        <strain evidence="10">TB-2018</strain>
        <tissue evidence="10">Muscle</tissue>
    </source>
</reference>
<dbReference type="GO" id="GO:0005811">
    <property type="term" value="C:lipid droplet"/>
    <property type="evidence" value="ECO:0007669"/>
    <property type="project" value="UniProtKB-SubCell"/>
</dbReference>
<dbReference type="Pfam" id="PF06448">
    <property type="entry name" value="DUF1081"/>
    <property type="match status" value="1"/>
</dbReference>
<dbReference type="PANTHER" id="PTHR13769">
    <property type="entry name" value="APOLIPOPROTEIN B"/>
    <property type="match status" value="1"/>
</dbReference>
<dbReference type="Pfam" id="PF01347">
    <property type="entry name" value="Vitellogenin_N"/>
    <property type="match status" value="1"/>
</dbReference>
<dbReference type="SMART" id="SM00638">
    <property type="entry name" value="LPD_N"/>
    <property type="match status" value="1"/>
</dbReference>
<dbReference type="GO" id="GO:0034362">
    <property type="term" value="C:low-density lipoprotein particle"/>
    <property type="evidence" value="ECO:0007669"/>
    <property type="project" value="UniProtKB-KW"/>
</dbReference>
<accession>A0A4Z2BTE4</accession>
<sequence>MGGTKLCLLLLVGTYALAQQDVETTADSPVCLLAKRYKNFRRFVYNYDAETLNGVNGATDNKSGPKVSCKVEVEVPQTCSFVLRTTECSLKEISDVDGEGNPVYRSAAGAKAFKEAMAKNPLKITVNGQNQVKLYPEDDEPVNILNVKRGIVSTLMVPVMEEDKNNNMPTVHGVCPTDYTVNTREDIATDVSVRRDLSNCDMFSAQRQDVSPLAIISGMSYPLSKMISSTQTCNYRFDNNKKHMTRGLCTEKHIFLPLSSQKEYGISTVVKQTVTLQETARINDRIFNRNEDNVRFLPMEAVDAKSPVQTKDAAIETLKQLNTLSRTTKGEERASLFHRLVSELRALDLDVLGAAVAEMMDLSQPLSWQALVQCGTPECTSTMMKELRRLDSSALEVDAAVYALGMLPNPSPLMVRDMLAMAQFKQSKPIMYALSNVVRKLYQVKGVTPEITAVSEFISSLLGTDCAGDKDLTFLTLRVAGNMGDVLEAVNPAIKSTLVKCMRQPATTLSVQLSSIQAFRRMSVTDEARNNLQRVCQYPKGAVQKRLAAYLILMKNPVDSDFDMVNKMLTQEQNEQIKSFVSSHIYNIITSTDPEAQEVAKKFLDVLKDTEVFTHSDYTSKSRNYKLDVAYEDMRAGIQGSLFFDPSSKLPREVLLETTLKAFGFDMDVWEADDNLMREIVNNFNKVVKDLQNQEAPEAMAYLRIMGNELGYIKGNELKFMADNALINKVLVVGAGLAQVIPHSEGDVTCRPLFSGVNYCTETLRKDTKGMSAAPYFPLNGETKFAVDISPSEEVTEYTATITYKLLNEGKDGRQNVDSLKLALRAEGPSPTEATATMKYNRNRNVFTTQIVIPNIDVEAGIKVGMTDSSSKGKSILFEISNKNVPQLSLIGRAKLQAMTDGMLQLQMLVPTLKTDATLTATMSKTDGLTLEIKSDVKLPESSSVQAVTFKYGENQAEVMLMSNMNADTMVMNFYAEALRDWLMIFVDDAMDQKVVSTDLKLRHIITKAVEASDIWMEKLTKECPYAEALRNKMTDMEMPALPENLFMNFESTFKYHFNQDTLEIRIPLPLGGKSSMELRIPPVVTTPRIFVPQVGMEVASKEIQIPAFTIPSEYDLTVPLMGMMEMSAKVNSNYYNWEATISAGNKTADSSSYEAKFNTVVESPIKILAFSAEGATKVTDTAEKMMKFTIDGSLKHMYINTGLNVLETVAVADNLMTTGKYKVQATSPLGLDTSLEITTQLSLESSKLSGNITTDGRLTVGPMRATTSYVQTFSFEPLKRQAMVDSTLSVNSESLKIGNKIKASYANNELMAEWDANMNSNFLKHTTKMSMNYRDVKLTFHSDCVTKAAERILRNQVEFSASEGQVSLKIENQADDSVNRAFSLLTGTLNPSGLEINTDAYVNLFSSLASHKTTLTISTNGLTTSCTTTAQHSPMTFENIFHGGVDASGASMSLSTKGAMKENKAELTLEGKLASTQVYLNGIMNGNFNNMNTRNRLNLRLNEDGLLFSSNIVGSLNKMRTENINSLSVTLRSFNLHSKTDNFLDMKNSYMHDITVAMERSTASVIVKNDLKIMDVNFVNDAQFKVMPYTAELTGTTMGVFAEEQLKHTYEVKFVDMVLTAKCNTNGKLLGAHMTHATDMELDGLNIKMNNLANLNSPYLRLDSTIKTQAAPFTLNIDALFNSDGAVNLYGQQSGDIYSKFLLKAEPLLFTHSLEYRASTTHELEGRPTIKTNMNNKFNSLLSLQEQSVSVMMTSKVNEHAFDQEFSAYNNAEKMGIEMMGAATTALFSDASENYAISGFVKYDKRSEGHFIQIPFVEYLPELIEHTKVTMMRLMDYSLETLNDINTKYEISVKIQSKVSELKKIVNNFDFNLFFNDLRKFINSVENYVVNLADKFPTDKVINVLKSIKEAIRAWIKKHGISQRFNVICAKVEEILSNYEVDKMIETIMHEALKIMKQYQMREQIQRFFKALPKIDIQPFFKKMLVPLQEILNELSSFDYKQLIDSMTDYFMRMVQKMRSLDYNMFSAELKNTIVEMSKIPAFGKLYGEFRMNSPHYKLTTTADLENTTTTSVTPEFKVNLNSHAESTLKVLDFTLDASAHVAAPRMRRLTISENVKVVQSSFNLDHKGTMSLYGLSAQASSETSANANTEIYVADFGNRAFLAVENGVSAKMDTNYKQNLNMPPLDIFSESSFDQKAVFVIEDNTAHLTINNVANGKCSFEDTVDETAHKSDMDVVLDLHTAKLTFTGETKGGNFKMNQRVVADICIFRHAIIEAKAEVESPVVKRSIAEAKFQAKAGDLKVDFTATHSTELTGQVDGTISNTLTASAAPTELVFDTKNKGNVKISLPFSLSGKMDLQNDISCIVNSEVQQASWTGLARFNQYKYSHYFIMDNGEREITFLTRMNGEANLDVLKELITIPEMRLPFAGIKTPKVEDFSLWTDTGLSCILTTTQQTFDMNSKLKYLKNPEVITIDLNMEPLVNAINTNVKTLHKKMLIGKDKAAAMMAESYKRAKAEYEKYSIELPNTITVPAYRVPGMNVEVSTFTIPVPDFSLVTVPSLYIPSALSKLTIPKITLPKVTSIRIPVLGDLTYEFAMKTAMIALKTDASLLNQDKLIVKLDASSTSEFNLLNGKIEASTSLDKLGGFKMVSLLAAKHSLLEGKHDSTIVLNFKDVATAIANSAKINLFRQSVEIYQEMTASPEKGLLASMYHSICRIHCSFDAD</sequence>
<keyword evidence="2" id="KW-0813">Transport</keyword>
<evidence type="ECO:0000256" key="6">
    <source>
        <dbReference type="ARBA" id="ARBA00023180"/>
    </source>
</evidence>
<dbReference type="GO" id="GO:0120020">
    <property type="term" value="F:cholesterol transfer activity"/>
    <property type="evidence" value="ECO:0007669"/>
    <property type="project" value="TreeGrafter"/>
</dbReference>
<evidence type="ECO:0000256" key="2">
    <source>
        <dbReference type="ARBA" id="ARBA00022448"/>
    </source>
</evidence>
<evidence type="ECO:0000256" key="8">
    <source>
        <dbReference type="SAM" id="SignalP"/>
    </source>
</evidence>
<dbReference type="InterPro" id="IPR009454">
    <property type="entry name" value="Lipid_transpt_open_b-sht"/>
</dbReference>
<dbReference type="InterPro" id="IPR015817">
    <property type="entry name" value="Vitellinogen_open_b-sht_sub1"/>
</dbReference>
<comment type="caution">
    <text evidence="7">Lacks conserved residue(s) required for the propagation of feature annotation.</text>
</comment>
<dbReference type="Gene3D" id="2.20.50.20">
    <property type="entry name" value="Lipovitellin. Chain A, domain 3"/>
    <property type="match status" value="1"/>
</dbReference>
<evidence type="ECO:0000256" key="7">
    <source>
        <dbReference type="PROSITE-ProRule" id="PRU00557"/>
    </source>
</evidence>
<dbReference type="FunFam" id="2.30.230.10:FF:000003">
    <property type="entry name" value="Apolipoprotein B"/>
    <property type="match status" value="1"/>
</dbReference>
<evidence type="ECO:0000256" key="5">
    <source>
        <dbReference type="ARBA" id="ARBA00023055"/>
    </source>
</evidence>
<protein>
    <recommendedName>
        <fullName evidence="9">Vitellogenin domain-containing protein</fullName>
    </recommendedName>
</protein>